<comment type="caution">
    <text evidence="3">The sequence shown here is derived from an EMBL/GenBank/DDBJ whole genome shotgun (WGS) entry which is preliminary data.</text>
</comment>
<accession>A0A0E9NDF9</accession>
<dbReference type="STRING" id="698492.A0A0E9NDF9"/>
<feature type="region of interest" description="Disordered" evidence="1">
    <location>
        <begin position="1"/>
        <end position="27"/>
    </location>
</feature>
<reference evidence="3 4" key="3">
    <citation type="journal article" date="2015" name="Genome Announc.">
        <title>Draft Genome Sequence of the Archiascomycetous Yeast Saitoella complicata.</title>
        <authorList>
            <person name="Yamauchi K."/>
            <person name="Kondo S."/>
            <person name="Hamamoto M."/>
            <person name="Takahashi Y."/>
            <person name="Ogura Y."/>
            <person name="Hayashi T."/>
            <person name="Nishida H."/>
        </authorList>
    </citation>
    <scope>NUCLEOTIDE SEQUENCE [LARGE SCALE GENOMIC DNA]</scope>
    <source>
        <strain evidence="3 4">NRRL Y-17804</strain>
    </source>
</reference>
<dbReference type="Proteomes" id="UP000033140">
    <property type="component" value="Unassembled WGS sequence"/>
</dbReference>
<evidence type="ECO:0000256" key="1">
    <source>
        <dbReference type="SAM" id="MobiDB-lite"/>
    </source>
</evidence>
<dbReference type="Pfam" id="PF03235">
    <property type="entry name" value="GmrSD_N"/>
    <property type="match status" value="1"/>
</dbReference>
<name>A0A0E9NDF9_SAICN</name>
<gene>
    <name evidence="3" type="ORF">G7K_2068-t1</name>
</gene>
<reference evidence="3 4" key="1">
    <citation type="journal article" date="2011" name="J. Gen. Appl. Microbiol.">
        <title>Draft genome sequencing of the enigmatic yeast Saitoella complicata.</title>
        <authorList>
            <person name="Nishida H."/>
            <person name="Hamamoto M."/>
            <person name="Sugiyama J."/>
        </authorList>
    </citation>
    <scope>NUCLEOTIDE SEQUENCE [LARGE SCALE GENOMIC DNA]</scope>
    <source>
        <strain evidence="3 4">NRRL Y-17804</strain>
    </source>
</reference>
<sequence length="551" mass="62586">MPRQPIIKPEPTEDYEDGEYSHSPSEGDEDFDLFKGALPHPSAIRYRTIDLFEMMQGPYLILDPPYQRDVVWTKLRMSGLIHSMLHEFYVPPIIFSLSRILNQNNSKPRITRTVVDGKQRLSSIKAFMLGQIPYLGRNETKYFYTLENVRERGAKLLPENARQKFKEQSLLCIEYKDLKAEQEEDLFQRVQMGIPLTSAEKLQAVSGKWKSFIKELQAEYTRVNDLCEDKSARDFQAFAIILFVLHCTKPTDLRPAPWTNTPSRLMSFIKDTPEPTLEFRARARAVFGIFDKMIENSPDVFTHQYTFWSNQVVGSGKGSKKEKAEVTHARRFSPIELYATGILIDKMKEIKTPRASAPGKGHGVGSVSVETINALSREVNSMRQWIREKALDLRSNTQTWNKLSQYITEAGERWQRCVERGVHPGDVRSEVVADGDEDEEEMVIGMTEEEAFNMGSAGSAGKRKADGDGEWGPASRRRMQIISCRPCIVHCKPCKNVHPNQPNPSDSAEQEGLRPCKHKDADFISLSPIYSRRGFPPSAPLPSAGMRHTGA</sequence>
<feature type="domain" description="GmrSD restriction endonucleases N-terminal" evidence="2">
    <location>
        <begin position="57"/>
        <end position="203"/>
    </location>
</feature>
<proteinExistence type="predicted"/>
<dbReference type="PANTHER" id="PTHR39639:SF1">
    <property type="entry name" value="DUF262 DOMAIN-CONTAINING PROTEIN"/>
    <property type="match status" value="1"/>
</dbReference>
<keyword evidence="4" id="KW-1185">Reference proteome</keyword>
<protein>
    <recommendedName>
        <fullName evidence="2">GmrSD restriction endonucleases N-terminal domain-containing protein</fullName>
    </recommendedName>
</protein>
<dbReference type="EMBL" id="BACD03000011">
    <property type="protein sequence ID" value="GAO47872.1"/>
    <property type="molecule type" value="Genomic_DNA"/>
</dbReference>
<reference evidence="3 4" key="2">
    <citation type="journal article" date="2014" name="J. Gen. Appl. Microbiol.">
        <title>The early diverging ascomycetous budding yeast Saitoella complicata has three histone deacetylases belonging to the Clr6, Hos2, and Rpd3 lineages.</title>
        <authorList>
            <person name="Nishida H."/>
            <person name="Matsumoto T."/>
            <person name="Kondo S."/>
            <person name="Hamamoto M."/>
            <person name="Yoshikawa H."/>
        </authorList>
    </citation>
    <scope>NUCLEOTIDE SEQUENCE [LARGE SCALE GENOMIC DNA]</scope>
    <source>
        <strain evidence="3 4">NRRL Y-17804</strain>
    </source>
</reference>
<evidence type="ECO:0000313" key="4">
    <source>
        <dbReference type="Proteomes" id="UP000033140"/>
    </source>
</evidence>
<dbReference type="PANTHER" id="PTHR39639">
    <property type="entry name" value="CHROMOSOME 16, WHOLE GENOME SHOTGUN SEQUENCE"/>
    <property type="match status" value="1"/>
</dbReference>
<evidence type="ECO:0000313" key="3">
    <source>
        <dbReference type="EMBL" id="GAO47872.1"/>
    </source>
</evidence>
<dbReference type="AlphaFoldDB" id="A0A0E9NDF9"/>
<dbReference type="InterPro" id="IPR004919">
    <property type="entry name" value="GmrSD_N"/>
</dbReference>
<feature type="region of interest" description="Disordered" evidence="1">
    <location>
        <begin position="528"/>
        <end position="551"/>
    </location>
</feature>
<evidence type="ECO:0000259" key="2">
    <source>
        <dbReference type="Pfam" id="PF03235"/>
    </source>
</evidence>
<organism evidence="3 4">
    <name type="scientific">Saitoella complicata (strain BCRC 22490 / CBS 7301 / JCM 7358 / NBRC 10748 / NRRL Y-17804)</name>
    <dbReference type="NCBI Taxonomy" id="698492"/>
    <lineage>
        <taxon>Eukaryota</taxon>
        <taxon>Fungi</taxon>
        <taxon>Dikarya</taxon>
        <taxon>Ascomycota</taxon>
        <taxon>Taphrinomycotina</taxon>
        <taxon>Taphrinomycotina incertae sedis</taxon>
        <taxon>Saitoella</taxon>
    </lineage>
</organism>